<dbReference type="PROSITE" id="PS51397">
    <property type="entry name" value="WLM"/>
    <property type="match status" value="1"/>
</dbReference>
<keyword evidence="2 4" id="KW-0863">Zinc-finger</keyword>
<organism evidence="8 9">
    <name type="scientific">Rhizoctonia solani</name>
    <dbReference type="NCBI Taxonomy" id="456999"/>
    <lineage>
        <taxon>Eukaryota</taxon>
        <taxon>Fungi</taxon>
        <taxon>Dikarya</taxon>
        <taxon>Basidiomycota</taxon>
        <taxon>Agaricomycotina</taxon>
        <taxon>Agaricomycetes</taxon>
        <taxon>Cantharellales</taxon>
        <taxon>Ceratobasidiaceae</taxon>
        <taxon>Rhizoctonia</taxon>
    </lineage>
</organism>
<dbReference type="InterPro" id="IPR013536">
    <property type="entry name" value="WLM_dom"/>
</dbReference>
<evidence type="ECO:0008006" key="10">
    <source>
        <dbReference type="Google" id="ProtNLM"/>
    </source>
</evidence>
<dbReference type="GO" id="GO:0008270">
    <property type="term" value="F:zinc ion binding"/>
    <property type="evidence" value="ECO:0007669"/>
    <property type="project" value="UniProtKB-KW"/>
</dbReference>
<protein>
    <recommendedName>
        <fullName evidence="10">WLM-domain-containing protein</fullName>
    </recommendedName>
</protein>
<evidence type="ECO:0000256" key="3">
    <source>
        <dbReference type="ARBA" id="ARBA00022833"/>
    </source>
</evidence>
<dbReference type="GO" id="GO:0005634">
    <property type="term" value="C:nucleus"/>
    <property type="evidence" value="ECO:0007669"/>
    <property type="project" value="TreeGrafter"/>
</dbReference>
<dbReference type="SMART" id="SM00547">
    <property type="entry name" value="ZnF_RBZ"/>
    <property type="match status" value="2"/>
</dbReference>
<evidence type="ECO:0000256" key="2">
    <source>
        <dbReference type="ARBA" id="ARBA00022771"/>
    </source>
</evidence>
<dbReference type="AlphaFoldDB" id="A0A8H2XAB5"/>
<feature type="non-terminal residue" evidence="8">
    <location>
        <position position="1"/>
    </location>
</feature>
<dbReference type="Pfam" id="PF08325">
    <property type="entry name" value="WLM"/>
    <property type="match status" value="1"/>
</dbReference>
<dbReference type="EMBL" id="CAJMWW010000074">
    <property type="protein sequence ID" value="CAE6420705.1"/>
    <property type="molecule type" value="Genomic_DNA"/>
</dbReference>
<dbReference type="PANTHER" id="PTHR46622">
    <property type="entry name" value="DNA-DEPENDENT METALLOPROTEASE WSS1"/>
    <property type="match status" value="1"/>
</dbReference>
<evidence type="ECO:0000259" key="6">
    <source>
        <dbReference type="PROSITE" id="PS50199"/>
    </source>
</evidence>
<evidence type="ECO:0000256" key="1">
    <source>
        <dbReference type="ARBA" id="ARBA00022723"/>
    </source>
</evidence>
<feature type="domain" description="RanBP2-type" evidence="6">
    <location>
        <begin position="314"/>
        <end position="345"/>
    </location>
</feature>
<feature type="compositionally biased region" description="Polar residues" evidence="5">
    <location>
        <begin position="274"/>
        <end position="286"/>
    </location>
</feature>
<gene>
    <name evidence="8" type="ORF">RDB_LOCUS42653</name>
</gene>
<dbReference type="GO" id="GO:0006281">
    <property type="term" value="P:DNA repair"/>
    <property type="evidence" value="ECO:0007669"/>
    <property type="project" value="TreeGrafter"/>
</dbReference>
<name>A0A8H2XAB5_9AGAM</name>
<dbReference type="SUPFAM" id="SSF90209">
    <property type="entry name" value="Ran binding protein zinc finger-like"/>
    <property type="match status" value="1"/>
</dbReference>
<evidence type="ECO:0000313" key="8">
    <source>
        <dbReference type="EMBL" id="CAE6420705.1"/>
    </source>
</evidence>
<dbReference type="InterPro" id="IPR001876">
    <property type="entry name" value="Znf_RanBP2"/>
</dbReference>
<evidence type="ECO:0000313" key="9">
    <source>
        <dbReference type="Proteomes" id="UP000663841"/>
    </source>
</evidence>
<evidence type="ECO:0000259" key="7">
    <source>
        <dbReference type="PROSITE" id="PS51397"/>
    </source>
</evidence>
<dbReference type="Pfam" id="PF00641">
    <property type="entry name" value="Zn_ribbon_RanBP"/>
    <property type="match status" value="1"/>
</dbReference>
<reference evidence="8" key="1">
    <citation type="submission" date="2021-01" db="EMBL/GenBank/DDBJ databases">
        <authorList>
            <person name="Kaushik A."/>
        </authorList>
    </citation>
    <scope>NUCLEOTIDE SEQUENCE</scope>
    <source>
        <strain evidence="8">AG3-T5</strain>
    </source>
</reference>
<evidence type="ECO:0000256" key="5">
    <source>
        <dbReference type="SAM" id="MobiDB-lite"/>
    </source>
</evidence>
<dbReference type="InterPro" id="IPR036443">
    <property type="entry name" value="Znf_RanBP2_sf"/>
</dbReference>
<feature type="domain" description="WLM" evidence="7">
    <location>
        <begin position="1"/>
        <end position="178"/>
    </location>
</feature>
<comment type="caution">
    <text evidence="8">The sequence shown here is derived from an EMBL/GenBank/DDBJ whole genome shotgun (WGS) entry which is preliminary data.</text>
</comment>
<dbReference type="Gene3D" id="4.10.1060.10">
    <property type="entry name" value="Zinc finger, RanBP2-type"/>
    <property type="match status" value="1"/>
</dbReference>
<dbReference type="GO" id="GO:0008237">
    <property type="term" value="F:metallopeptidase activity"/>
    <property type="evidence" value="ECO:0007669"/>
    <property type="project" value="TreeGrafter"/>
</dbReference>
<proteinExistence type="predicted"/>
<dbReference type="PROSITE" id="PS50199">
    <property type="entry name" value="ZF_RANBP2_2"/>
    <property type="match status" value="1"/>
</dbReference>
<dbReference type="InterPro" id="IPR053000">
    <property type="entry name" value="WSS1-like_metalloprotease"/>
</dbReference>
<sequence>HIADLVHPIMKKQGWVLPVLAEFFPDDERLLDINSGEKILIRLRPARSPGSFYPIEQLVRVMLHELTHNVHGPHDERFYSFLNKLEDEYDTLIVSGWRGSGFYAPGERLGSRDQVLRGSGRRDNFDSDGRRRALEAAEARLRAEGFRLGGRLGGSGLPAPGGRTRQELAAEAAERRRMDEQLCAASHPSADREAARAAIDSIASVAADADLAEALQLSSVLAESTPHPDLMRAIGVNPSALQTRVAANRSAHPTPDESIIEISDSDSENESISQRARPSSNGHQCPSCTYLNPAKPPRKNCMMCEAPLPKTPVRSSKELWICVVCTLSNQPTAGKCEACDFPKDRKDWAPKRRVRNDGEPLRVESAPEFARYVMHRVP</sequence>
<dbReference type="PROSITE" id="PS01358">
    <property type="entry name" value="ZF_RANBP2_1"/>
    <property type="match status" value="1"/>
</dbReference>
<keyword evidence="3" id="KW-0862">Zinc</keyword>
<dbReference type="PANTHER" id="PTHR46622:SF1">
    <property type="entry name" value="DNA-DEPENDENT METALLOPROTEASE WSS1"/>
    <property type="match status" value="1"/>
</dbReference>
<dbReference type="Proteomes" id="UP000663841">
    <property type="component" value="Unassembled WGS sequence"/>
</dbReference>
<accession>A0A8H2XAB5</accession>
<evidence type="ECO:0000256" key="4">
    <source>
        <dbReference type="PROSITE-ProRule" id="PRU00322"/>
    </source>
</evidence>
<keyword evidence="1" id="KW-0479">Metal-binding</keyword>
<feature type="region of interest" description="Disordered" evidence="5">
    <location>
        <begin position="244"/>
        <end position="286"/>
    </location>
</feature>